<dbReference type="InterPro" id="IPR013087">
    <property type="entry name" value="Znf_C2H2_type"/>
</dbReference>
<dbReference type="GO" id="GO:0008270">
    <property type="term" value="F:zinc ion binding"/>
    <property type="evidence" value="ECO:0007669"/>
    <property type="project" value="UniProtKB-KW"/>
</dbReference>
<dbReference type="SMART" id="SM00355">
    <property type="entry name" value="ZnF_C2H2"/>
    <property type="match status" value="1"/>
</dbReference>
<feature type="non-terminal residue" evidence="11">
    <location>
        <position position="154"/>
    </location>
</feature>
<keyword evidence="4" id="KW-0677">Repeat</keyword>
<sequence length="154" mass="16344">PPPTFLRSPGPPFPMEQEEPGVVELQDSDEGDVVRRVYIADDGIVSDCEDEVLPHEIIQTVIPHSPAPAKSKKRGGQLNSGAATSAGAGGGGGGGGGVCYEEEGESIGGRHRIARQRPFICNECGKSFSHWSKLLRHQRTHTGERPSTCGECGK</sequence>
<dbReference type="AlphaFoldDB" id="A0A852KP22"/>
<dbReference type="PANTHER" id="PTHR14196:SF12">
    <property type="entry name" value="ZINC FINGER PROTEIN 208-LIKE"/>
    <property type="match status" value="1"/>
</dbReference>
<evidence type="ECO:0000256" key="8">
    <source>
        <dbReference type="PROSITE-ProRule" id="PRU00042"/>
    </source>
</evidence>
<dbReference type="Gene3D" id="3.30.160.60">
    <property type="entry name" value="Classic Zinc Finger"/>
    <property type="match status" value="1"/>
</dbReference>
<protein>
    <submittedName>
        <fullName evidence="11">ZN629 protein</fullName>
    </submittedName>
</protein>
<evidence type="ECO:0000256" key="1">
    <source>
        <dbReference type="ARBA" id="ARBA00004123"/>
    </source>
</evidence>
<evidence type="ECO:0000256" key="5">
    <source>
        <dbReference type="ARBA" id="ARBA00022771"/>
    </source>
</evidence>
<feature type="region of interest" description="Disordered" evidence="9">
    <location>
        <begin position="1"/>
        <end position="30"/>
    </location>
</feature>
<dbReference type="PROSITE" id="PS00028">
    <property type="entry name" value="ZINC_FINGER_C2H2_1"/>
    <property type="match status" value="1"/>
</dbReference>
<dbReference type="GO" id="GO:0000977">
    <property type="term" value="F:RNA polymerase II transcription regulatory region sequence-specific DNA binding"/>
    <property type="evidence" value="ECO:0007669"/>
    <property type="project" value="TreeGrafter"/>
</dbReference>
<dbReference type="PROSITE" id="PS50157">
    <property type="entry name" value="ZINC_FINGER_C2H2_2"/>
    <property type="match status" value="1"/>
</dbReference>
<keyword evidence="12" id="KW-1185">Reference proteome</keyword>
<evidence type="ECO:0000256" key="3">
    <source>
        <dbReference type="ARBA" id="ARBA00022723"/>
    </source>
</evidence>
<accession>A0A852KP22</accession>
<feature type="compositionally biased region" description="Pro residues" evidence="9">
    <location>
        <begin position="1"/>
        <end position="14"/>
    </location>
</feature>
<dbReference type="EMBL" id="WBNH01004751">
    <property type="protein sequence ID" value="NXX78630.1"/>
    <property type="molecule type" value="Genomic_DNA"/>
</dbReference>
<evidence type="ECO:0000256" key="9">
    <source>
        <dbReference type="SAM" id="MobiDB-lite"/>
    </source>
</evidence>
<comment type="caution">
    <text evidence="11">The sequence shown here is derived from an EMBL/GenBank/DDBJ whole genome shotgun (WGS) entry which is preliminary data.</text>
</comment>
<comment type="subcellular location">
    <subcellularLocation>
        <location evidence="1">Nucleus</location>
    </subcellularLocation>
</comment>
<reference evidence="11" key="1">
    <citation type="submission" date="2020-02" db="EMBL/GenBank/DDBJ databases">
        <title>Bird 10,000 Genomes (B10K) Project - Family phase.</title>
        <authorList>
            <person name="Zhang G."/>
        </authorList>
    </citation>
    <scope>NUCLEOTIDE SEQUENCE</scope>
    <source>
        <strain evidence="11">B10K-DU-030-59</strain>
    </source>
</reference>
<gene>
    <name evidence="11" type="primary">Znf629_0</name>
    <name evidence="11" type="ORF">UROIND_R15399</name>
</gene>
<dbReference type="GO" id="GO:0000981">
    <property type="term" value="F:DNA-binding transcription factor activity, RNA polymerase II-specific"/>
    <property type="evidence" value="ECO:0007669"/>
    <property type="project" value="TreeGrafter"/>
</dbReference>
<feature type="compositionally biased region" description="Acidic residues" evidence="9">
    <location>
        <begin position="16"/>
        <end position="30"/>
    </location>
</feature>
<keyword evidence="7" id="KW-0539">Nucleus</keyword>
<evidence type="ECO:0000256" key="6">
    <source>
        <dbReference type="ARBA" id="ARBA00022833"/>
    </source>
</evidence>
<dbReference type="GO" id="GO:0005634">
    <property type="term" value="C:nucleus"/>
    <property type="evidence" value="ECO:0007669"/>
    <property type="project" value="UniProtKB-SubCell"/>
</dbReference>
<feature type="domain" description="C2H2-type" evidence="10">
    <location>
        <begin position="119"/>
        <end position="146"/>
    </location>
</feature>
<dbReference type="FunFam" id="3.30.160.60:FF:001090">
    <property type="entry name" value="zinc finger protein 629 isoform X2"/>
    <property type="match status" value="1"/>
</dbReference>
<comment type="similarity">
    <text evidence="2">Belongs to the krueppel C2H2-type zinc-finger protein family.</text>
</comment>
<feature type="compositionally biased region" description="Gly residues" evidence="9">
    <location>
        <begin position="87"/>
        <end position="98"/>
    </location>
</feature>
<dbReference type="Pfam" id="PF00096">
    <property type="entry name" value="zf-C2H2"/>
    <property type="match status" value="1"/>
</dbReference>
<evidence type="ECO:0000313" key="12">
    <source>
        <dbReference type="Proteomes" id="UP000654395"/>
    </source>
</evidence>
<dbReference type="PANTHER" id="PTHR14196">
    <property type="entry name" value="ODD-SKIPPED - RELATED"/>
    <property type="match status" value="1"/>
</dbReference>
<keyword evidence="6" id="KW-0862">Zinc</keyword>
<dbReference type="OrthoDB" id="9439903at2759"/>
<evidence type="ECO:0000256" key="4">
    <source>
        <dbReference type="ARBA" id="ARBA00022737"/>
    </source>
</evidence>
<dbReference type="InterPro" id="IPR036236">
    <property type="entry name" value="Znf_C2H2_sf"/>
</dbReference>
<dbReference type="Proteomes" id="UP000654395">
    <property type="component" value="Unassembled WGS sequence"/>
</dbReference>
<dbReference type="SUPFAM" id="SSF57667">
    <property type="entry name" value="beta-beta-alpha zinc fingers"/>
    <property type="match status" value="1"/>
</dbReference>
<feature type="region of interest" description="Disordered" evidence="9">
    <location>
        <begin position="63"/>
        <end position="103"/>
    </location>
</feature>
<keyword evidence="3" id="KW-0479">Metal-binding</keyword>
<feature type="non-terminal residue" evidence="11">
    <location>
        <position position="1"/>
    </location>
</feature>
<keyword evidence="5 8" id="KW-0863">Zinc-finger</keyword>
<organism evidence="11 12">
    <name type="scientific">Urocolius indicus</name>
    <name type="common">Red-faced mousebird</name>
    <name type="synonym">Colius indicus</name>
    <dbReference type="NCBI Taxonomy" id="458196"/>
    <lineage>
        <taxon>Eukaryota</taxon>
        <taxon>Metazoa</taxon>
        <taxon>Chordata</taxon>
        <taxon>Craniata</taxon>
        <taxon>Vertebrata</taxon>
        <taxon>Euteleostomi</taxon>
        <taxon>Archelosauria</taxon>
        <taxon>Archosauria</taxon>
        <taxon>Dinosauria</taxon>
        <taxon>Saurischia</taxon>
        <taxon>Theropoda</taxon>
        <taxon>Coelurosauria</taxon>
        <taxon>Aves</taxon>
        <taxon>Neognathae</taxon>
        <taxon>Neoaves</taxon>
        <taxon>Telluraves</taxon>
        <taxon>Coraciimorphae</taxon>
        <taxon>Coliiformes</taxon>
        <taxon>Coliidae</taxon>
        <taxon>Urocolius</taxon>
    </lineage>
</organism>
<proteinExistence type="inferred from homology"/>
<evidence type="ECO:0000256" key="7">
    <source>
        <dbReference type="ARBA" id="ARBA00023242"/>
    </source>
</evidence>
<evidence type="ECO:0000313" key="11">
    <source>
        <dbReference type="EMBL" id="NXX78630.1"/>
    </source>
</evidence>
<dbReference type="InterPro" id="IPR050717">
    <property type="entry name" value="C2H2-ZF_Transcription_Reg"/>
</dbReference>
<evidence type="ECO:0000259" key="10">
    <source>
        <dbReference type="PROSITE" id="PS50157"/>
    </source>
</evidence>
<evidence type="ECO:0000256" key="2">
    <source>
        <dbReference type="ARBA" id="ARBA00006991"/>
    </source>
</evidence>
<name>A0A852KP22_UROIN</name>